<evidence type="ECO:0000313" key="3">
    <source>
        <dbReference type="EMBL" id="GEL57961.1"/>
    </source>
</evidence>
<reference evidence="2 4" key="1">
    <citation type="submission" date="2012-11" db="EMBL/GenBank/DDBJ databases">
        <title>Whole genome sequence of Acetobacter cibinongensis 4H-1.</title>
        <authorList>
            <person name="Azuma Y."/>
            <person name="Higashiura N."/>
            <person name="Hirakawa H."/>
            <person name="Matsushita K."/>
        </authorList>
    </citation>
    <scope>NUCLEOTIDE SEQUENCE [LARGE SCALE GENOMIC DNA]</scope>
    <source>
        <strain evidence="2 4">4H-1</strain>
    </source>
</reference>
<dbReference type="EMBL" id="BAMV01000018">
    <property type="protein sequence ID" value="GAN61145.1"/>
    <property type="molecule type" value="Genomic_DNA"/>
</dbReference>
<feature type="signal peptide" evidence="1">
    <location>
        <begin position="1"/>
        <end position="25"/>
    </location>
</feature>
<dbReference type="Pfam" id="PF04314">
    <property type="entry name" value="PCuAC"/>
    <property type="match status" value="1"/>
</dbReference>
<dbReference type="Gene3D" id="2.60.40.1890">
    <property type="entry name" value="PCu(A)C copper chaperone"/>
    <property type="match status" value="1"/>
</dbReference>
<dbReference type="InterPro" id="IPR058248">
    <property type="entry name" value="Lxx211020-like"/>
</dbReference>
<dbReference type="InterPro" id="IPR036182">
    <property type="entry name" value="PCuAC_sf"/>
</dbReference>
<comment type="caution">
    <text evidence="2">The sequence shown here is derived from an EMBL/GenBank/DDBJ whole genome shotgun (WGS) entry which is preliminary data.</text>
</comment>
<accession>A0A0D6N614</accession>
<protein>
    <recommendedName>
        <fullName evidence="6">Copper chaperone PCu(A)C</fullName>
    </recommendedName>
</protein>
<dbReference type="STRING" id="1231339.Abci_018_015"/>
<dbReference type="PANTHER" id="PTHR36302:SF1">
    <property type="entry name" value="COPPER CHAPERONE PCU(A)C"/>
    <property type="match status" value="1"/>
</dbReference>
<dbReference type="Proteomes" id="UP000321891">
    <property type="component" value="Unassembled WGS sequence"/>
</dbReference>
<evidence type="ECO:0000313" key="4">
    <source>
        <dbReference type="Proteomes" id="UP000032671"/>
    </source>
</evidence>
<evidence type="ECO:0008006" key="6">
    <source>
        <dbReference type="Google" id="ProtNLM"/>
    </source>
</evidence>
<accession>A0A6N3SL03</accession>
<evidence type="ECO:0000313" key="5">
    <source>
        <dbReference type="Proteomes" id="UP000321891"/>
    </source>
</evidence>
<dbReference type="SUPFAM" id="SSF110087">
    <property type="entry name" value="DR1885-like metal-binding protein"/>
    <property type="match status" value="1"/>
</dbReference>
<feature type="chain" id="PRO_5030005807" description="Copper chaperone PCu(A)C" evidence="1">
    <location>
        <begin position="26"/>
        <end position="161"/>
    </location>
</feature>
<keyword evidence="5" id="KW-1185">Reference proteome</keyword>
<dbReference type="PANTHER" id="PTHR36302">
    <property type="entry name" value="BLR7088 PROTEIN"/>
    <property type="match status" value="1"/>
</dbReference>
<evidence type="ECO:0000256" key="1">
    <source>
        <dbReference type="SAM" id="SignalP"/>
    </source>
</evidence>
<dbReference type="Proteomes" id="UP000032671">
    <property type="component" value="Unassembled WGS sequence"/>
</dbReference>
<keyword evidence="1" id="KW-0732">Signal</keyword>
<sequence>MTVRPALSLMTSLFLGSVGVGSAYAANQDVGHSMPGQSNVQQDMVISDVIMESSDETPNIYSLYFTLKNNGDEPHLLTSVTSPSCPTLIGHHSDQESTPGTINLFTHLPLPAHTTLVFPHGGYHLLCMNSDQPIQVGQDVSVKFSFMGGATKDVTVKIRKS</sequence>
<dbReference type="RefSeq" id="WP_048839207.1">
    <property type="nucleotide sequence ID" value="NZ_BAMV01000018.1"/>
</dbReference>
<proteinExistence type="predicted"/>
<gene>
    <name evidence="2" type="ORF">Abci_018_015</name>
    <name evidence="3" type="ORF">ACI01nite_05630</name>
</gene>
<dbReference type="AlphaFoldDB" id="A0A0D6N614"/>
<organism evidence="2 4">
    <name type="scientific">Acetobacter cibinongensis</name>
    <dbReference type="NCBI Taxonomy" id="146475"/>
    <lineage>
        <taxon>Bacteria</taxon>
        <taxon>Pseudomonadati</taxon>
        <taxon>Pseudomonadota</taxon>
        <taxon>Alphaproteobacteria</taxon>
        <taxon>Acetobacterales</taxon>
        <taxon>Acetobacteraceae</taxon>
        <taxon>Acetobacter</taxon>
    </lineage>
</organism>
<reference evidence="3 5" key="2">
    <citation type="submission" date="2019-07" db="EMBL/GenBank/DDBJ databases">
        <title>Whole genome shotgun sequence of Acetobacter cibinongensis NBRC 16605.</title>
        <authorList>
            <person name="Hosoyama A."/>
            <person name="Uohara A."/>
            <person name="Ohji S."/>
            <person name="Ichikawa N."/>
        </authorList>
    </citation>
    <scope>NUCLEOTIDE SEQUENCE [LARGE SCALE GENOMIC DNA]</scope>
    <source>
        <strain evidence="3 5">NBRC 16605</strain>
    </source>
</reference>
<name>A0A0D6N614_9PROT</name>
<dbReference type="OrthoDB" id="7261436at2"/>
<evidence type="ECO:0000313" key="2">
    <source>
        <dbReference type="EMBL" id="GAN61145.1"/>
    </source>
</evidence>
<dbReference type="InterPro" id="IPR007410">
    <property type="entry name" value="LpqE-like"/>
</dbReference>
<dbReference type="EMBL" id="BJVU01000001">
    <property type="protein sequence ID" value="GEL57961.1"/>
    <property type="molecule type" value="Genomic_DNA"/>
</dbReference>